<reference evidence="2 3" key="1">
    <citation type="submission" date="2024-02" db="EMBL/GenBank/DDBJ databases">
        <title>A chromosome-level genome assembly of Drosophila madeirensis, a fruit fly species endemic to Madeira island.</title>
        <authorList>
            <person name="Tomihara K."/>
            <person name="Llopart A."/>
            <person name="Yamamoto D."/>
        </authorList>
    </citation>
    <scope>NUCLEOTIDE SEQUENCE [LARGE SCALE GENOMIC DNA]</scope>
    <source>
        <strain evidence="2 3">RF1</strain>
    </source>
</reference>
<evidence type="ECO:0000313" key="3">
    <source>
        <dbReference type="Proteomes" id="UP001500889"/>
    </source>
</evidence>
<dbReference type="EMBL" id="AP029263">
    <property type="protein sequence ID" value="BFF91812.1"/>
    <property type="molecule type" value="Genomic_DNA"/>
</dbReference>
<feature type="region of interest" description="Disordered" evidence="1">
    <location>
        <begin position="1"/>
        <end position="29"/>
    </location>
</feature>
<dbReference type="Proteomes" id="UP001500889">
    <property type="component" value="Chromosome O"/>
</dbReference>
<protein>
    <submittedName>
        <fullName evidence="2">Uncharacterized protein</fullName>
    </submittedName>
</protein>
<organism evidence="2 3">
    <name type="scientific">Drosophila madeirensis</name>
    <name type="common">Fruit fly</name>
    <dbReference type="NCBI Taxonomy" id="30013"/>
    <lineage>
        <taxon>Eukaryota</taxon>
        <taxon>Metazoa</taxon>
        <taxon>Ecdysozoa</taxon>
        <taxon>Arthropoda</taxon>
        <taxon>Hexapoda</taxon>
        <taxon>Insecta</taxon>
        <taxon>Pterygota</taxon>
        <taxon>Neoptera</taxon>
        <taxon>Endopterygota</taxon>
        <taxon>Diptera</taxon>
        <taxon>Brachycera</taxon>
        <taxon>Muscomorpha</taxon>
        <taxon>Ephydroidea</taxon>
        <taxon>Drosophilidae</taxon>
        <taxon>Drosophila</taxon>
        <taxon>Sophophora</taxon>
    </lineage>
</organism>
<name>A0AAU9F867_DROMD</name>
<feature type="compositionally biased region" description="Basic and acidic residues" evidence="1">
    <location>
        <begin position="19"/>
        <end position="29"/>
    </location>
</feature>
<evidence type="ECO:0000313" key="2">
    <source>
        <dbReference type="EMBL" id="BFF91812.1"/>
    </source>
</evidence>
<evidence type="ECO:0000256" key="1">
    <source>
        <dbReference type="SAM" id="MobiDB-lite"/>
    </source>
</evidence>
<gene>
    <name evidence="2" type="ORF">DMAD_10018</name>
</gene>
<dbReference type="AlphaFoldDB" id="A0AAU9F867"/>
<proteinExistence type="predicted"/>
<accession>A0AAU9F867</accession>
<keyword evidence="3" id="KW-1185">Reference proteome</keyword>
<sequence>MKSKSKSKAKSVPPSARQLARERREREGRLAMAAARHAGYRYRSADVQPEVEGPPIFDNYQAFVLDATQMRRMQRYKRRAMREQMGR</sequence>